<accession>A0A918RAM6</accession>
<comment type="caution">
    <text evidence="1">The sequence shown here is derived from an EMBL/GenBank/DDBJ whole genome shotgun (WGS) entry which is preliminary data.</text>
</comment>
<name>A0A918RAM6_9FLAO</name>
<sequence>MKLIKQTDCVLTIRFFMLLIFLLLQEASVSACRALVGTIFPDLGGFGRAEVTDCTCTGYYQ</sequence>
<reference evidence="1" key="2">
    <citation type="submission" date="2020-09" db="EMBL/GenBank/DDBJ databases">
        <authorList>
            <person name="Sun Q."/>
            <person name="Kim S."/>
        </authorList>
    </citation>
    <scope>NUCLEOTIDE SEQUENCE</scope>
    <source>
        <strain evidence="1">KCTC 12710</strain>
    </source>
</reference>
<organism evidence="1 2">
    <name type="scientific">Algibacter mikhailovii</name>
    <dbReference type="NCBI Taxonomy" id="425498"/>
    <lineage>
        <taxon>Bacteria</taxon>
        <taxon>Pseudomonadati</taxon>
        <taxon>Bacteroidota</taxon>
        <taxon>Flavobacteriia</taxon>
        <taxon>Flavobacteriales</taxon>
        <taxon>Flavobacteriaceae</taxon>
        <taxon>Algibacter</taxon>
    </lineage>
</organism>
<reference evidence="1" key="1">
    <citation type="journal article" date="2014" name="Int. J. Syst. Evol. Microbiol.">
        <title>Complete genome sequence of Corynebacterium casei LMG S-19264T (=DSM 44701T), isolated from a smear-ripened cheese.</title>
        <authorList>
            <consortium name="US DOE Joint Genome Institute (JGI-PGF)"/>
            <person name="Walter F."/>
            <person name="Albersmeier A."/>
            <person name="Kalinowski J."/>
            <person name="Ruckert C."/>
        </authorList>
    </citation>
    <scope>NUCLEOTIDE SEQUENCE</scope>
    <source>
        <strain evidence="1">KCTC 12710</strain>
    </source>
</reference>
<proteinExistence type="predicted"/>
<dbReference type="EMBL" id="BMWZ01000009">
    <property type="protein sequence ID" value="GGZ92021.1"/>
    <property type="molecule type" value="Genomic_DNA"/>
</dbReference>
<keyword evidence="2" id="KW-1185">Reference proteome</keyword>
<dbReference type="AlphaFoldDB" id="A0A918RAM6"/>
<evidence type="ECO:0000313" key="1">
    <source>
        <dbReference type="EMBL" id="GGZ92021.1"/>
    </source>
</evidence>
<dbReference type="Proteomes" id="UP000636004">
    <property type="component" value="Unassembled WGS sequence"/>
</dbReference>
<evidence type="ECO:0000313" key="2">
    <source>
        <dbReference type="Proteomes" id="UP000636004"/>
    </source>
</evidence>
<protein>
    <submittedName>
        <fullName evidence="1">Uncharacterized protein</fullName>
    </submittedName>
</protein>
<gene>
    <name evidence="1" type="ORF">GCM10007028_33100</name>
</gene>